<organism evidence="2 3">
    <name type="scientific">Euphydryas editha</name>
    <name type="common">Edith's checkerspot</name>
    <dbReference type="NCBI Taxonomy" id="104508"/>
    <lineage>
        <taxon>Eukaryota</taxon>
        <taxon>Metazoa</taxon>
        <taxon>Ecdysozoa</taxon>
        <taxon>Arthropoda</taxon>
        <taxon>Hexapoda</taxon>
        <taxon>Insecta</taxon>
        <taxon>Pterygota</taxon>
        <taxon>Neoptera</taxon>
        <taxon>Endopterygota</taxon>
        <taxon>Lepidoptera</taxon>
        <taxon>Glossata</taxon>
        <taxon>Ditrysia</taxon>
        <taxon>Papilionoidea</taxon>
        <taxon>Nymphalidae</taxon>
        <taxon>Nymphalinae</taxon>
        <taxon>Euphydryas</taxon>
    </lineage>
</organism>
<sequence length="95" mass="10802">MSVQTSPIGGSQPDLSKTSNISSEPFRKRKLPCDIECSCSDDLREMRSEISRIGSLLEKYVGSNRSNREKISYLLIYLNKLLLPPMKDHQKTKLT</sequence>
<comment type="caution">
    <text evidence="2">The sequence shown here is derived from an EMBL/GenBank/DDBJ whole genome shotgun (WGS) entry which is preliminary data.</text>
</comment>
<evidence type="ECO:0000313" key="3">
    <source>
        <dbReference type="Proteomes" id="UP001153954"/>
    </source>
</evidence>
<keyword evidence="3" id="KW-1185">Reference proteome</keyword>
<gene>
    <name evidence="2" type="ORF">EEDITHA_LOCUS10603</name>
</gene>
<dbReference type="AlphaFoldDB" id="A0AAU9U7K4"/>
<evidence type="ECO:0000313" key="2">
    <source>
        <dbReference type="EMBL" id="CAH2095113.1"/>
    </source>
</evidence>
<accession>A0AAU9U7K4</accession>
<feature type="compositionally biased region" description="Polar residues" evidence="1">
    <location>
        <begin position="1"/>
        <end position="23"/>
    </location>
</feature>
<dbReference type="Proteomes" id="UP001153954">
    <property type="component" value="Unassembled WGS sequence"/>
</dbReference>
<name>A0AAU9U7K4_EUPED</name>
<feature type="region of interest" description="Disordered" evidence="1">
    <location>
        <begin position="1"/>
        <end position="26"/>
    </location>
</feature>
<dbReference type="EMBL" id="CAKOGL010000015">
    <property type="protein sequence ID" value="CAH2095113.1"/>
    <property type="molecule type" value="Genomic_DNA"/>
</dbReference>
<proteinExistence type="predicted"/>
<protein>
    <submittedName>
        <fullName evidence="2">Uncharacterized protein</fullName>
    </submittedName>
</protein>
<evidence type="ECO:0000256" key="1">
    <source>
        <dbReference type="SAM" id="MobiDB-lite"/>
    </source>
</evidence>
<reference evidence="2" key="1">
    <citation type="submission" date="2022-03" db="EMBL/GenBank/DDBJ databases">
        <authorList>
            <person name="Tunstrom K."/>
        </authorList>
    </citation>
    <scope>NUCLEOTIDE SEQUENCE</scope>
</reference>